<evidence type="ECO:0000256" key="1">
    <source>
        <dbReference type="SAM" id="Phobius"/>
    </source>
</evidence>
<keyword evidence="1" id="KW-1133">Transmembrane helix</keyword>
<dbReference type="RefSeq" id="WP_119111963.1">
    <property type="nucleotide sequence ID" value="NZ_CBCSEO010000006.1"/>
</dbReference>
<gene>
    <name evidence="2" type="ORF">D1970_05875</name>
</gene>
<keyword evidence="1" id="KW-0812">Transmembrane</keyword>
<dbReference type="GO" id="GO:0140359">
    <property type="term" value="F:ABC-type transporter activity"/>
    <property type="evidence" value="ECO:0007669"/>
    <property type="project" value="InterPro"/>
</dbReference>
<protein>
    <submittedName>
        <fullName evidence="2">ABC transporter</fullName>
    </submittedName>
</protein>
<keyword evidence="3" id="KW-1185">Reference proteome</keyword>
<comment type="caution">
    <text evidence="2">The sequence shown here is derived from an EMBL/GenBank/DDBJ whole genome shotgun (WGS) entry which is preliminary data.</text>
</comment>
<feature type="transmembrane region" description="Helical" evidence="1">
    <location>
        <begin position="237"/>
        <end position="254"/>
    </location>
</feature>
<evidence type="ECO:0000313" key="2">
    <source>
        <dbReference type="EMBL" id="RID86783.1"/>
    </source>
</evidence>
<dbReference type="OrthoDB" id="9800309at2"/>
<dbReference type="Pfam" id="PF12679">
    <property type="entry name" value="ABC2_membrane_2"/>
    <property type="match status" value="1"/>
</dbReference>
<name>A0A398BH32_9BACI</name>
<feature type="transmembrane region" description="Helical" evidence="1">
    <location>
        <begin position="158"/>
        <end position="182"/>
    </location>
</feature>
<accession>A0A398BH32</accession>
<proteinExistence type="predicted"/>
<keyword evidence="1" id="KW-0472">Membrane</keyword>
<dbReference type="Proteomes" id="UP000265816">
    <property type="component" value="Unassembled WGS sequence"/>
</dbReference>
<dbReference type="EMBL" id="QWVT01000011">
    <property type="protein sequence ID" value="RID86783.1"/>
    <property type="molecule type" value="Genomic_DNA"/>
</dbReference>
<feature type="transmembrane region" description="Helical" evidence="1">
    <location>
        <begin position="117"/>
        <end position="146"/>
    </location>
</feature>
<feature type="transmembrane region" description="Helical" evidence="1">
    <location>
        <begin position="71"/>
        <end position="96"/>
    </location>
</feature>
<dbReference type="AlphaFoldDB" id="A0A398BH32"/>
<dbReference type="PANTHER" id="PTHR37305">
    <property type="entry name" value="INTEGRAL MEMBRANE PROTEIN-RELATED"/>
    <property type="match status" value="1"/>
</dbReference>
<reference evidence="2 3" key="1">
    <citation type="submission" date="2018-08" db="EMBL/GenBank/DDBJ databases">
        <title>Bacillus jemisoniae sp. nov., Bacillus chryseoplanitiae sp. nov., Bacillus resnikiae sp. nov., and Bacillus frankliniae sp. nov., isolated from Viking spacecraft and associated surfaces.</title>
        <authorList>
            <person name="Seuylemezian A."/>
            <person name="Vaishampayan P."/>
        </authorList>
    </citation>
    <scope>NUCLEOTIDE SEQUENCE [LARGE SCALE GENOMIC DNA]</scope>
    <source>
        <strain evidence="2 3">JJ-247</strain>
    </source>
</reference>
<organism evidence="2 3">
    <name type="scientific">Mesobacillus zeae</name>
    <dbReference type="NCBI Taxonomy" id="1917180"/>
    <lineage>
        <taxon>Bacteria</taxon>
        <taxon>Bacillati</taxon>
        <taxon>Bacillota</taxon>
        <taxon>Bacilli</taxon>
        <taxon>Bacillales</taxon>
        <taxon>Bacillaceae</taxon>
        <taxon>Mesobacillus</taxon>
    </lineage>
</organism>
<dbReference type="PANTHER" id="PTHR37305:SF1">
    <property type="entry name" value="MEMBRANE PROTEIN"/>
    <property type="match status" value="1"/>
</dbReference>
<sequence length="264" mass="28979">MNLFWREMKANRKSLTIWSIGMVILIGSSMSKYAGFSASDQSVNSLMADMPDTMKAVMGIGDFDLATASGYYGLLFLYLILMGTAHAGMLGANILAKEERDRTAEFLFVKPVSRGRIMMLKLAAAVTNVSVFNLVTLSASSVFFIYFGEDEHFAKDLLILMVGMLLLQLLFLSIGMLIAALLKRPGKSGALSGAILLIAFVLSVAVNLKEELSVLKYVTPFQYFDAHQLMETGFDPVFTGLSVSLTALFLLLAFRSYNRKDLNG</sequence>
<feature type="transmembrane region" description="Helical" evidence="1">
    <location>
        <begin position="189"/>
        <end position="208"/>
    </location>
</feature>
<evidence type="ECO:0000313" key="3">
    <source>
        <dbReference type="Proteomes" id="UP000265816"/>
    </source>
</evidence>
<dbReference type="GO" id="GO:0005886">
    <property type="term" value="C:plasma membrane"/>
    <property type="evidence" value="ECO:0007669"/>
    <property type="project" value="UniProtKB-SubCell"/>
</dbReference>